<dbReference type="InterPro" id="IPR025657">
    <property type="entry name" value="RadC_JAB"/>
</dbReference>
<dbReference type="Pfam" id="PF04002">
    <property type="entry name" value="RadC"/>
    <property type="match status" value="1"/>
</dbReference>
<evidence type="ECO:0000256" key="3">
    <source>
        <dbReference type="ARBA" id="ARBA00022801"/>
    </source>
</evidence>
<keyword evidence="8" id="KW-1185">Reference proteome</keyword>
<proteinExistence type="predicted"/>
<name>A0ABT2R599_9GAMM</name>
<protein>
    <submittedName>
        <fullName evidence="7">DNA repair protein RadC</fullName>
    </submittedName>
</protein>
<dbReference type="Proteomes" id="UP001064106">
    <property type="component" value="Unassembled WGS sequence"/>
</dbReference>
<evidence type="ECO:0000313" key="7">
    <source>
        <dbReference type="EMBL" id="MCU5784971.1"/>
    </source>
</evidence>
<keyword evidence="4" id="KW-0862">Zinc</keyword>
<feature type="domain" description="MPN" evidence="6">
    <location>
        <begin position="61"/>
        <end position="183"/>
    </location>
</feature>
<dbReference type="PANTHER" id="PTHR30471:SF3">
    <property type="entry name" value="UPF0758 PROTEIN YEES-RELATED"/>
    <property type="match status" value="1"/>
</dbReference>
<evidence type="ECO:0000256" key="4">
    <source>
        <dbReference type="ARBA" id="ARBA00022833"/>
    </source>
</evidence>
<dbReference type="InterPro" id="IPR020891">
    <property type="entry name" value="UPF0758_CS"/>
</dbReference>
<dbReference type="PROSITE" id="PS01302">
    <property type="entry name" value="UPF0758"/>
    <property type="match status" value="1"/>
</dbReference>
<dbReference type="InterPro" id="IPR001405">
    <property type="entry name" value="UPF0758"/>
</dbReference>
<dbReference type="SUPFAM" id="SSF102712">
    <property type="entry name" value="JAB1/MPN domain"/>
    <property type="match status" value="1"/>
</dbReference>
<evidence type="ECO:0000259" key="6">
    <source>
        <dbReference type="PROSITE" id="PS50249"/>
    </source>
</evidence>
<keyword evidence="2" id="KW-0479">Metal-binding</keyword>
<dbReference type="PROSITE" id="PS50249">
    <property type="entry name" value="MPN"/>
    <property type="match status" value="1"/>
</dbReference>
<accession>A0ABT2R599</accession>
<keyword evidence="1" id="KW-0645">Protease</keyword>
<dbReference type="Gene3D" id="3.40.140.10">
    <property type="entry name" value="Cytidine Deaminase, domain 2"/>
    <property type="match status" value="1"/>
</dbReference>
<feature type="non-terminal residue" evidence="7">
    <location>
        <position position="1"/>
    </location>
</feature>
<evidence type="ECO:0000313" key="8">
    <source>
        <dbReference type="Proteomes" id="UP001064106"/>
    </source>
</evidence>
<keyword evidence="5" id="KW-0482">Metalloprotease</keyword>
<reference evidence="7" key="1">
    <citation type="submission" date="2012-09" db="EMBL/GenBank/DDBJ databases">
        <title>Genome Sequence of alkane-degrading Bacterium Alcanivorax balearicus MACL04.</title>
        <authorList>
            <person name="Lai Q."/>
            <person name="Shao Z."/>
        </authorList>
    </citation>
    <scope>NUCLEOTIDE SEQUENCE</scope>
    <source>
        <strain evidence="7">MACL04</strain>
    </source>
</reference>
<keyword evidence="3" id="KW-0378">Hydrolase</keyword>
<dbReference type="NCBIfam" id="TIGR00608">
    <property type="entry name" value="radc"/>
    <property type="match status" value="1"/>
</dbReference>
<dbReference type="EMBL" id="ARXS01000061">
    <property type="protein sequence ID" value="MCU5784971.1"/>
    <property type="molecule type" value="Genomic_DNA"/>
</dbReference>
<organism evidence="7 8">
    <name type="scientific">Alloalcanivorax balearicus MACL04</name>
    <dbReference type="NCBI Taxonomy" id="1177182"/>
    <lineage>
        <taxon>Bacteria</taxon>
        <taxon>Pseudomonadati</taxon>
        <taxon>Pseudomonadota</taxon>
        <taxon>Gammaproteobacteria</taxon>
        <taxon>Oceanospirillales</taxon>
        <taxon>Alcanivoracaceae</taxon>
        <taxon>Alloalcanivorax</taxon>
    </lineage>
</organism>
<dbReference type="InterPro" id="IPR037518">
    <property type="entry name" value="MPN"/>
</dbReference>
<evidence type="ECO:0000256" key="1">
    <source>
        <dbReference type="ARBA" id="ARBA00022670"/>
    </source>
</evidence>
<sequence length="183" mass="20735">WVSKIIRPLQEPLPDGGTPRIPGFIMKRHPSLRETEQAIIDAACGLLERRLRQRYHRHTEVFDKPDDAAKYFQLKLSGQEQEMFVGILLDNKHRMLRYEEFFQGTVDSCAAHPREIVKAALSCNATSLILAHNHPSGVPQPSAGDREATNRIDSALELIGVRLLDHIIVGHGQWFSFSRHGLL</sequence>
<evidence type="ECO:0000256" key="2">
    <source>
        <dbReference type="ARBA" id="ARBA00022723"/>
    </source>
</evidence>
<comment type="caution">
    <text evidence="7">The sequence shown here is derived from an EMBL/GenBank/DDBJ whole genome shotgun (WGS) entry which is preliminary data.</text>
</comment>
<dbReference type="CDD" id="cd08071">
    <property type="entry name" value="MPN_DUF2466"/>
    <property type="match status" value="1"/>
</dbReference>
<gene>
    <name evidence="7" type="ORF">MA04_04271</name>
</gene>
<dbReference type="PANTHER" id="PTHR30471">
    <property type="entry name" value="DNA REPAIR PROTEIN RADC"/>
    <property type="match status" value="1"/>
</dbReference>
<evidence type="ECO:0000256" key="5">
    <source>
        <dbReference type="ARBA" id="ARBA00023049"/>
    </source>
</evidence>